<feature type="transmembrane region" description="Helical" evidence="1">
    <location>
        <begin position="346"/>
        <end position="368"/>
    </location>
</feature>
<accession>A0A5C6EZF4</accession>
<feature type="transmembrane region" description="Helical" evidence="1">
    <location>
        <begin position="98"/>
        <end position="118"/>
    </location>
</feature>
<keyword evidence="3" id="KW-1185">Reference proteome</keyword>
<dbReference type="PANTHER" id="PTHR30354:SF11">
    <property type="entry name" value="PERMEASE"/>
    <property type="match status" value="1"/>
</dbReference>
<dbReference type="InterPro" id="IPR003474">
    <property type="entry name" value="Glcn_transporter"/>
</dbReference>
<evidence type="ECO:0000256" key="1">
    <source>
        <dbReference type="SAM" id="Phobius"/>
    </source>
</evidence>
<proteinExistence type="predicted"/>
<feature type="transmembrane region" description="Helical" evidence="1">
    <location>
        <begin position="248"/>
        <end position="268"/>
    </location>
</feature>
<dbReference type="GO" id="GO:0005886">
    <property type="term" value="C:plasma membrane"/>
    <property type="evidence" value="ECO:0007669"/>
    <property type="project" value="TreeGrafter"/>
</dbReference>
<protein>
    <submittedName>
        <fullName evidence="2">High-affinity gluconate transporter</fullName>
    </submittedName>
</protein>
<evidence type="ECO:0000313" key="3">
    <source>
        <dbReference type="Proteomes" id="UP000318288"/>
    </source>
</evidence>
<gene>
    <name evidence="2" type="primary">gntT_1</name>
    <name evidence="2" type="ORF">Poly51_32570</name>
</gene>
<feature type="transmembrane region" description="Helical" evidence="1">
    <location>
        <begin position="467"/>
        <end position="490"/>
    </location>
</feature>
<feature type="transmembrane region" description="Helical" evidence="1">
    <location>
        <begin position="170"/>
        <end position="194"/>
    </location>
</feature>
<feature type="transmembrane region" description="Helical" evidence="1">
    <location>
        <begin position="502"/>
        <end position="523"/>
    </location>
</feature>
<sequence>MRACVIRSEKQNSIVGVIRLCFMLVLLSSTVCHPAYGQRPDQADLAVVAEGVRQPVTTSEQPAVVATDAGRTSIRVLALVGVLASLLVAIARFNVHPFLALLISGLLLGPVSGLDPVATVEAFLDGFAGLMKSIGVVIVLGALIGGLLSQSGGTMTIARTLMKVVGPRRLPLAMGITGYVVSIPAFVDIAYIMLRPIVEVLAVKSKRNVLVVGLSLTAGLTASHALLPPTPGPLATAGLLGADLGRVISINVFVAAFAVLGGLLWATLFCGRVRLPYDDVLREKFASEHDGEQAADSSDKENASFLLSIAPILLPLVLIALGAFLIPKQVVEGTVISQDVTGLLGVFQFLSIPAIALLCGAFAGTFLLKRGTRLAKLSGLVETSIEHSAVVLMITAAGGGLGAVIKATGVGDDIAAVFQLVQLPAILFPFLLAATLTTATGSLTVSMVTSSSIVVSMLPSLGISPELAVALIGAGSLCIIHANSSFFWLLSRLHDVPPSTLYRTYSVQSVCMSLGGLVAVLLLRFCGLE</sequence>
<feature type="transmembrane region" description="Helical" evidence="1">
    <location>
        <begin position="305"/>
        <end position="326"/>
    </location>
</feature>
<feature type="transmembrane region" description="Helical" evidence="1">
    <location>
        <begin position="389"/>
        <end position="407"/>
    </location>
</feature>
<name>A0A5C6EZF4_9BACT</name>
<dbReference type="Proteomes" id="UP000318288">
    <property type="component" value="Unassembled WGS sequence"/>
</dbReference>
<keyword evidence="1" id="KW-0472">Membrane</keyword>
<organism evidence="2 3">
    <name type="scientific">Rubripirellula tenax</name>
    <dbReference type="NCBI Taxonomy" id="2528015"/>
    <lineage>
        <taxon>Bacteria</taxon>
        <taxon>Pseudomonadati</taxon>
        <taxon>Planctomycetota</taxon>
        <taxon>Planctomycetia</taxon>
        <taxon>Pirellulales</taxon>
        <taxon>Pirellulaceae</taxon>
        <taxon>Rubripirellula</taxon>
    </lineage>
</organism>
<dbReference type="Pfam" id="PF02447">
    <property type="entry name" value="GntP_permease"/>
    <property type="match status" value="1"/>
</dbReference>
<keyword evidence="1" id="KW-1133">Transmembrane helix</keyword>
<evidence type="ECO:0000313" key="2">
    <source>
        <dbReference type="EMBL" id="TWU54538.1"/>
    </source>
</evidence>
<dbReference type="EMBL" id="SJPW01000004">
    <property type="protein sequence ID" value="TWU54538.1"/>
    <property type="molecule type" value="Genomic_DNA"/>
</dbReference>
<keyword evidence="1" id="KW-0812">Transmembrane</keyword>
<reference evidence="2 3" key="1">
    <citation type="submission" date="2019-02" db="EMBL/GenBank/DDBJ databases">
        <title>Deep-cultivation of Planctomycetes and their phenomic and genomic characterization uncovers novel biology.</title>
        <authorList>
            <person name="Wiegand S."/>
            <person name="Jogler M."/>
            <person name="Boedeker C."/>
            <person name="Pinto D."/>
            <person name="Vollmers J."/>
            <person name="Rivas-Marin E."/>
            <person name="Kohn T."/>
            <person name="Peeters S.H."/>
            <person name="Heuer A."/>
            <person name="Rast P."/>
            <person name="Oberbeckmann S."/>
            <person name="Bunk B."/>
            <person name="Jeske O."/>
            <person name="Meyerdierks A."/>
            <person name="Storesund J.E."/>
            <person name="Kallscheuer N."/>
            <person name="Luecker S."/>
            <person name="Lage O.M."/>
            <person name="Pohl T."/>
            <person name="Merkel B.J."/>
            <person name="Hornburger P."/>
            <person name="Mueller R.-W."/>
            <person name="Bruemmer F."/>
            <person name="Labrenz M."/>
            <person name="Spormann A.M."/>
            <person name="Op Den Camp H."/>
            <person name="Overmann J."/>
            <person name="Amann R."/>
            <person name="Jetten M.S.M."/>
            <person name="Mascher T."/>
            <person name="Medema M.H."/>
            <person name="Devos D.P."/>
            <person name="Kaster A.-K."/>
            <person name="Ovreas L."/>
            <person name="Rohde M."/>
            <person name="Galperin M.Y."/>
            <person name="Jogler C."/>
        </authorList>
    </citation>
    <scope>NUCLEOTIDE SEQUENCE [LARGE SCALE GENOMIC DNA]</scope>
    <source>
        <strain evidence="2 3">Poly51</strain>
    </source>
</reference>
<feature type="transmembrane region" description="Helical" evidence="1">
    <location>
        <begin position="72"/>
        <end position="91"/>
    </location>
</feature>
<feature type="transmembrane region" description="Helical" evidence="1">
    <location>
        <begin position="427"/>
        <end position="455"/>
    </location>
</feature>
<dbReference type="AlphaFoldDB" id="A0A5C6EZF4"/>
<dbReference type="GO" id="GO:0015128">
    <property type="term" value="F:gluconate transmembrane transporter activity"/>
    <property type="evidence" value="ECO:0007669"/>
    <property type="project" value="InterPro"/>
</dbReference>
<comment type="caution">
    <text evidence="2">The sequence shown here is derived from an EMBL/GenBank/DDBJ whole genome shotgun (WGS) entry which is preliminary data.</text>
</comment>
<feature type="transmembrane region" description="Helical" evidence="1">
    <location>
        <begin position="130"/>
        <end position="149"/>
    </location>
</feature>
<feature type="transmembrane region" description="Helical" evidence="1">
    <location>
        <begin position="12"/>
        <end position="36"/>
    </location>
</feature>
<dbReference type="PANTHER" id="PTHR30354">
    <property type="entry name" value="GNT FAMILY GLUCONATE TRANSPORTER"/>
    <property type="match status" value="1"/>
</dbReference>